<dbReference type="EMBL" id="CP082270">
    <property type="protein sequence ID" value="WDM63278.1"/>
    <property type="molecule type" value="Genomic_DNA"/>
</dbReference>
<keyword evidence="2" id="KW-1185">Reference proteome</keyword>
<protein>
    <recommendedName>
        <fullName evidence="3">Immunity protein 30 domain-containing protein</fullName>
    </recommendedName>
</protein>
<sequence>MKIELLVEWYDGELQQVMEDGGRYLYAICVEADFSKPLQDRVYFVINILAKEKRMIERFLADADMDGLDRLLRDELYGRRGAIFLGDPNNWRVESADFSIEPAPYLKFFAFPVVDVLVA</sequence>
<organism evidence="1 2">
    <name type="scientific">Stenotrophomonas forensis</name>
    <dbReference type="NCBI Taxonomy" id="2871169"/>
    <lineage>
        <taxon>Bacteria</taxon>
        <taxon>Pseudomonadati</taxon>
        <taxon>Pseudomonadota</taxon>
        <taxon>Gammaproteobacteria</taxon>
        <taxon>Lysobacterales</taxon>
        <taxon>Lysobacteraceae</taxon>
        <taxon>Stenotrophomonas</taxon>
        <taxon>Stenotrophomonas maltophilia group</taxon>
    </lineage>
</organism>
<dbReference type="Proteomes" id="UP001216828">
    <property type="component" value="Chromosome"/>
</dbReference>
<evidence type="ECO:0000313" key="1">
    <source>
        <dbReference type="EMBL" id="WDM63278.1"/>
    </source>
</evidence>
<name>A0ABY7XZW9_9GAMM</name>
<reference evidence="1 2" key="1">
    <citation type="submission" date="2021-08" db="EMBL/GenBank/DDBJ databases">
        <title>Stenotrophomonas forensis sp. nov., isolated from contaminated viral transport media.</title>
        <authorList>
            <person name="Nguyen S.V."/>
            <person name="Edwards D."/>
            <person name="Scott S."/>
            <person name="Doss J."/>
            <person name="Merid S."/>
            <person name="Zelaya E."/>
            <person name="Maza C."/>
            <person name="Mann M."/>
            <person name="Hamilton B."/>
            <person name="Blackwell R."/>
            <person name="Tran A."/>
            <person name="Hauser J."/>
        </authorList>
    </citation>
    <scope>NUCLEOTIDE SEQUENCE [LARGE SCALE GENOMIC DNA]</scope>
    <source>
        <strain evidence="1 2">DFS-20110405</strain>
    </source>
</reference>
<evidence type="ECO:0008006" key="3">
    <source>
        <dbReference type="Google" id="ProtNLM"/>
    </source>
</evidence>
<dbReference type="RefSeq" id="WP_053450891.1">
    <property type="nucleotide sequence ID" value="NZ_CP082270.1"/>
</dbReference>
<evidence type="ECO:0000313" key="2">
    <source>
        <dbReference type="Proteomes" id="UP001216828"/>
    </source>
</evidence>
<accession>A0ABY7XZW9</accession>
<proteinExistence type="predicted"/>
<gene>
    <name evidence="1" type="ORF">K5L94_19585</name>
</gene>